<proteinExistence type="inferred from homology"/>
<reference evidence="13" key="1">
    <citation type="submission" date="2019-03" db="EMBL/GenBank/DDBJ databases">
        <title>Long read genome sequence of the mycoparasitic Pythium oligandrum ATCC 38472 isolated from sugarbeet rhizosphere.</title>
        <authorList>
            <person name="Gaulin E."/>
        </authorList>
    </citation>
    <scope>NUCLEOTIDE SEQUENCE</scope>
    <source>
        <strain evidence="13">ATCC 38472_TT</strain>
    </source>
</reference>
<evidence type="ECO:0000256" key="7">
    <source>
        <dbReference type="ARBA" id="ARBA00036823"/>
    </source>
</evidence>
<evidence type="ECO:0000256" key="9">
    <source>
        <dbReference type="ARBA" id="ARBA00039086"/>
    </source>
</evidence>
<comment type="caution">
    <text evidence="13">The sequence shown here is derived from an EMBL/GenBank/DDBJ whole genome shotgun (WGS) entry which is preliminary data.</text>
</comment>
<dbReference type="GO" id="GO:0005125">
    <property type="term" value="F:cytokine activity"/>
    <property type="evidence" value="ECO:0007669"/>
    <property type="project" value="UniProtKB-KW"/>
</dbReference>
<name>A0A8K1FP82_PYTOL</name>
<evidence type="ECO:0000256" key="6">
    <source>
        <dbReference type="ARBA" id="ARBA00036735"/>
    </source>
</evidence>
<dbReference type="PANTHER" id="PTHR11954:SF6">
    <property type="entry name" value="MACROPHAGE MIGRATION INHIBITORY FACTOR"/>
    <property type="match status" value="1"/>
</dbReference>
<evidence type="ECO:0000256" key="5">
    <source>
        <dbReference type="ARBA" id="ARBA00023235"/>
    </source>
</evidence>
<evidence type="ECO:0000256" key="2">
    <source>
        <dbReference type="ARBA" id="ARBA00005851"/>
    </source>
</evidence>
<dbReference type="Gene3D" id="3.30.429.10">
    <property type="entry name" value="Macrophage Migration Inhibitory Factor"/>
    <property type="match status" value="1"/>
</dbReference>
<evidence type="ECO:0000256" key="12">
    <source>
        <dbReference type="ARBA" id="ARBA00042730"/>
    </source>
</evidence>
<dbReference type="InterPro" id="IPR001398">
    <property type="entry name" value="Macrophage_inhib_fac"/>
</dbReference>
<dbReference type="InterPro" id="IPR014347">
    <property type="entry name" value="Tautomerase/MIF_sf"/>
</dbReference>
<dbReference type="EC" id="5.3.3.12" evidence="8"/>
<evidence type="ECO:0000256" key="10">
    <source>
        <dbReference type="ARBA" id="ARBA00041631"/>
    </source>
</evidence>
<evidence type="ECO:0000313" key="14">
    <source>
        <dbReference type="Proteomes" id="UP000794436"/>
    </source>
</evidence>
<dbReference type="OrthoDB" id="255819at2759"/>
<protein>
    <recommendedName>
        <fullName evidence="12">L-dopachrome isomerase</fullName>
        <ecNumber evidence="9">5.3.2.1</ecNumber>
        <ecNumber evidence="8">5.3.3.12</ecNumber>
    </recommendedName>
    <alternativeName>
        <fullName evidence="10">L-dopachrome tautomerase</fullName>
    </alternativeName>
    <alternativeName>
        <fullName evidence="11">Phenylpyruvate tautomerase</fullName>
    </alternativeName>
</protein>
<keyword evidence="3" id="KW-0202">Cytokine</keyword>
<dbReference type="EMBL" id="SPLM01000037">
    <property type="protein sequence ID" value="TMW65368.1"/>
    <property type="molecule type" value="Genomic_DNA"/>
</dbReference>
<keyword evidence="14" id="KW-1185">Reference proteome</keyword>
<comment type="catalytic activity">
    <reaction evidence="6">
        <text>3-phenylpyruvate = enol-phenylpyruvate</text>
        <dbReference type="Rhea" id="RHEA:17097"/>
        <dbReference type="ChEBI" id="CHEBI:16815"/>
        <dbReference type="ChEBI" id="CHEBI:18005"/>
        <dbReference type="EC" id="5.3.2.1"/>
    </reaction>
</comment>
<evidence type="ECO:0000256" key="4">
    <source>
        <dbReference type="ARBA" id="ARBA00022525"/>
    </source>
</evidence>
<dbReference type="Pfam" id="PF01187">
    <property type="entry name" value="MIF"/>
    <property type="match status" value="1"/>
</dbReference>
<dbReference type="GO" id="GO:0004167">
    <property type="term" value="F:dopachrome isomerase activity"/>
    <property type="evidence" value="ECO:0007669"/>
    <property type="project" value="UniProtKB-EC"/>
</dbReference>
<comment type="subcellular location">
    <subcellularLocation>
        <location evidence="1">Secreted</location>
    </subcellularLocation>
</comment>
<accession>A0A8K1FP82</accession>
<evidence type="ECO:0000256" key="3">
    <source>
        <dbReference type="ARBA" id="ARBA00022514"/>
    </source>
</evidence>
<dbReference type="GO" id="GO:0005615">
    <property type="term" value="C:extracellular space"/>
    <property type="evidence" value="ECO:0007669"/>
    <property type="project" value="UniProtKB-KW"/>
</dbReference>
<keyword evidence="5" id="KW-0413">Isomerase</keyword>
<dbReference type="Proteomes" id="UP000794436">
    <property type="component" value="Unassembled WGS sequence"/>
</dbReference>
<gene>
    <name evidence="13" type="ORF">Poli38472_008010</name>
</gene>
<organism evidence="13 14">
    <name type="scientific">Pythium oligandrum</name>
    <name type="common">Mycoparasitic fungus</name>
    <dbReference type="NCBI Taxonomy" id="41045"/>
    <lineage>
        <taxon>Eukaryota</taxon>
        <taxon>Sar</taxon>
        <taxon>Stramenopiles</taxon>
        <taxon>Oomycota</taxon>
        <taxon>Peronosporomycetes</taxon>
        <taxon>Pythiales</taxon>
        <taxon>Pythiaceae</taxon>
        <taxon>Pythium</taxon>
    </lineage>
</organism>
<dbReference type="SUPFAM" id="SSF55331">
    <property type="entry name" value="Tautomerase/MIF"/>
    <property type="match status" value="1"/>
</dbReference>
<comment type="similarity">
    <text evidence="2">Belongs to the MIF family.</text>
</comment>
<dbReference type="AlphaFoldDB" id="A0A8K1FP82"/>
<evidence type="ECO:0000256" key="8">
    <source>
        <dbReference type="ARBA" id="ARBA00038932"/>
    </source>
</evidence>
<evidence type="ECO:0000313" key="13">
    <source>
        <dbReference type="EMBL" id="TMW65368.1"/>
    </source>
</evidence>
<dbReference type="PANTHER" id="PTHR11954">
    <property type="entry name" value="D-DOPACHROME DECARBOXYLASE"/>
    <property type="match status" value="1"/>
</dbReference>
<keyword evidence="4" id="KW-0964">Secreted</keyword>
<dbReference type="GO" id="GO:0050178">
    <property type="term" value="F:phenylpyruvate tautomerase activity"/>
    <property type="evidence" value="ECO:0007669"/>
    <property type="project" value="UniProtKB-EC"/>
</dbReference>
<dbReference type="EC" id="5.3.2.1" evidence="9"/>
<comment type="catalytic activity">
    <reaction evidence="7">
        <text>L-dopachrome = 5,6-dihydroxyindole-2-carboxylate</text>
        <dbReference type="Rhea" id="RHEA:13041"/>
        <dbReference type="ChEBI" id="CHEBI:16875"/>
        <dbReference type="ChEBI" id="CHEBI:57509"/>
        <dbReference type="EC" id="5.3.3.12"/>
    </reaction>
</comment>
<evidence type="ECO:0000256" key="11">
    <source>
        <dbReference type="ARBA" id="ARBA00041912"/>
    </source>
</evidence>
<evidence type="ECO:0000256" key="1">
    <source>
        <dbReference type="ARBA" id="ARBA00004613"/>
    </source>
</evidence>
<sequence>MNGIITINGDLNGKNLIILALCRRHTELRRHRSFLIKQRTFKMPFVKVYTNVKRAQVDSKRALAAFTTALAAAFYRGEAFVMVKLEPELELSMGQSTEPCAFLQVRNTACSTTTAHQS</sequence>